<reference evidence="1" key="1">
    <citation type="submission" date="2021-01" db="EMBL/GenBank/DDBJ databases">
        <title>Whole genome shotgun sequence of Catellatospora methionotrophica NBRC 14553.</title>
        <authorList>
            <person name="Komaki H."/>
            <person name="Tamura T."/>
        </authorList>
    </citation>
    <scope>NUCLEOTIDE SEQUENCE</scope>
    <source>
        <strain evidence="1">NBRC 14553</strain>
    </source>
</reference>
<dbReference type="EMBL" id="BONJ01000020">
    <property type="protein sequence ID" value="GIG15541.1"/>
    <property type="molecule type" value="Genomic_DNA"/>
</dbReference>
<comment type="caution">
    <text evidence="1">The sequence shown here is derived from an EMBL/GenBank/DDBJ whole genome shotgun (WGS) entry which is preliminary data.</text>
</comment>
<proteinExistence type="predicted"/>
<evidence type="ECO:0000313" key="1">
    <source>
        <dbReference type="EMBL" id="GIG15541.1"/>
    </source>
</evidence>
<sequence>MGAKRTRKLWLRTSAFDDLLRRHALGHLPQYEIAGRLELHPTTWSSYRTNDYPVSIPFLDAAMDLLPGIHPLNYLSKQRTEVTA</sequence>
<gene>
    <name evidence="1" type="ORF">Cme02nite_38730</name>
</gene>
<accession>A0A8J3PFD3</accession>
<name>A0A8J3PFD3_9ACTN</name>
<protein>
    <submittedName>
        <fullName evidence="1">Uncharacterized protein</fullName>
    </submittedName>
</protein>
<dbReference type="AlphaFoldDB" id="A0A8J3PFD3"/>
<evidence type="ECO:0000313" key="2">
    <source>
        <dbReference type="Proteomes" id="UP000660339"/>
    </source>
</evidence>
<organism evidence="1 2">
    <name type="scientific">Catellatospora methionotrophica</name>
    <dbReference type="NCBI Taxonomy" id="121620"/>
    <lineage>
        <taxon>Bacteria</taxon>
        <taxon>Bacillati</taxon>
        <taxon>Actinomycetota</taxon>
        <taxon>Actinomycetes</taxon>
        <taxon>Micromonosporales</taxon>
        <taxon>Micromonosporaceae</taxon>
        <taxon>Catellatospora</taxon>
    </lineage>
</organism>
<dbReference type="RefSeq" id="WP_166379945.1">
    <property type="nucleotide sequence ID" value="NZ_BAAATT010000005.1"/>
</dbReference>
<keyword evidence="2" id="KW-1185">Reference proteome</keyword>
<dbReference type="Proteomes" id="UP000660339">
    <property type="component" value="Unassembled WGS sequence"/>
</dbReference>